<gene>
    <name evidence="1" type="ORF">SAMN05421786_10680</name>
</gene>
<sequence>MIQLINTIEINLFKYSDEDFEFPEFTDYPNHEEWFVKMMEVASQLNINVNTIQKGSFLVDIETIDDETLQVLVNHKLEEIDADDSEEDLFVLSFDGGVVFKNNNEFLIEPNCCSDLSNIQEWQAIFENQTSEWKDIWIGHPWILYKRENGIISFSDYTEECTIIPENITIKFEISEALLTKELEKIKQHQINFNNRILNILEKKNINNAEKISKLISGIK</sequence>
<proteinExistence type="predicted"/>
<evidence type="ECO:0000313" key="1">
    <source>
        <dbReference type="EMBL" id="SIT12856.1"/>
    </source>
</evidence>
<reference evidence="2" key="1">
    <citation type="submission" date="2017-01" db="EMBL/GenBank/DDBJ databases">
        <authorList>
            <person name="Varghese N."/>
            <person name="Submissions S."/>
        </authorList>
    </citation>
    <scope>NUCLEOTIDE SEQUENCE [LARGE SCALE GENOMIC DNA]</scope>
    <source>
        <strain evidence="2">DSM 18017</strain>
    </source>
</reference>
<dbReference type="EMBL" id="FTOL01000006">
    <property type="protein sequence ID" value="SIT12856.1"/>
    <property type="molecule type" value="Genomic_DNA"/>
</dbReference>
<evidence type="ECO:0000313" key="2">
    <source>
        <dbReference type="Proteomes" id="UP000186744"/>
    </source>
</evidence>
<protein>
    <submittedName>
        <fullName evidence="1">Uncharacterized protein</fullName>
    </submittedName>
</protein>
<accession>A0A1N7PQI7</accession>
<dbReference type="AlphaFoldDB" id="A0A1N7PQI7"/>
<name>A0A1N7PQI7_9FLAO</name>
<dbReference type="OrthoDB" id="662228at2"/>
<organism evidence="1 2">
    <name type="scientific">Chryseobacterium ureilyticum</name>
    <dbReference type="NCBI Taxonomy" id="373668"/>
    <lineage>
        <taxon>Bacteria</taxon>
        <taxon>Pseudomonadati</taxon>
        <taxon>Bacteroidota</taxon>
        <taxon>Flavobacteriia</taxon>
        <taxon>Flavobacteriales</taxon>
        <taxon>Weeksellaceae</taxon>
        <taxon>Chryseobacterium group</taxon>
        <taxon>Chryseobacterium</taxon>
    </lineage>
</organism>
<keyword evidence="2" id="KW-1185">Reference proteome</keyword>
<dbReference type="RefSeq" id="WP_084184548.1">
    <property type="nucleotide sequence ID" value="NZ_FTOL01000006.1"/>
</dbReference>
<dbReference type="Proteomes" id="UP000186744">
    <property type="component" value="Unassembled WGS sequence"/>
</dbReference>